<feature type="region of interest" description="Disordered" evidence="1">
    <location>
        <begin position="116"/>
        <end position="144"/>
    </location>
</feature>
<dbReference type="Proteomes" id="UP001162060">
    <property type="component" value="Unassembled WGS sequence"/>
</dbReference>
<evidence type="ECO:0000313" key="3">
    <source>
        <dbReference type="Proteomes" id="UP001162060"/>
    </source>
</evidence>
<evidence type="ECO:0000256" key="1">
    <source>
        <dbReference type="SAM" id="MobiDB-lite"/>
    </source>
</evidence>
<protein>
    <submittedName>
        <fullName evidence="2">Uncharacterized protein</fullName>
    </submittedName>
</protein>
<dbReference type="PANTHER" id="PTHR35763">
    <property type="entry name" value="COMPLEX 1 LYR-LIKE PROTEIN"/>
    <property type="match status" value="1"/>
</dbReference>
<accession>A0AAV1TZV4</accession>
<dbReference type="EMBL" id="CAKLBY020000118">
    <property type="protein sequence ID" value="CAK7927949.1"/>
    <property type="molecule type" value="Genomic_DNA"/>
</dbReference>
<organism evidence="2 3">
    <name type="scientific">Peronospora matthiolae</name>
    <dbReference type="NCBI Taxonomy" id="2874970"/>
    <lineage>
        <taxon>Eukaryota</taxon>
        <taxon>Sar</taxon>
        <taxon>Stramenopiles</taxon>
        <taxon>Oomycota</taxon>
        <taxon>Peronosporomycetes</taxon>
        <taxon>Peronosporales</taxon>
        <taxon>Peronosporaceae</taxon>
        <taxon>Peronospora</taxon>
    </lineage>
</organism>
<dbReference type="PANTHER" id="PTHR35763:SF1">
    <property type="entry name" value="OS11G0133900 PROTEIN"/>
    <property type="match status" value="1"/>
</dbReference>
<gene>
    <name evidence="2" type="ORF">PM001_LOCUS13099</name>
</gene>
<proteinExistence type="predicted"/>
<sequence>MARGLRLGSKTDVLKNLRSMLRVTRTRSSKTSLRDCKFSQQILAQYRARQQETDRSKIRMYRAEATDYLTLLHGIEEQRDLWALDAGLENELSSQEMVHRSARRVGLDVPELYKETRADEERKQAAAAHYLAKKKRGNDAKADQ</sequence>
<name>A0AAV1TZV4_9STRA</name>
<reference evidence="2" key="1">
    <citation type="submission" date="2024-01" db="EMBL/GenBank/DDBJ databases">
        <authorList>
            <person name="Webb A."/>
        </authorList>
    </citation>
    <scope>NUCLEOTIDE SEQUENCE</scope>
    <source>
        <strain evidence="2">Pm1</strain>
    </source>
</reference>
<dbReference type="AlphaFoldDB" id="A0AAV1TZV4"/>
<comment type="caution">
    <text evidence="2">The sequence shown here is derived from an EMBL/GenBank/DDBJ whole genome shotgun (WGS) entry which is preliminary data.</text>
</comment>
<evidence type="ECO:0000313" key="2">
    <source>
        <dbReference type="EMBL" id="CAK7927949.1"/>
    </source>
</evidence>